<keyword evidence="8" id="KW-0902">Two-component regulatory system</keyword>
<evidence type="ECO:0000256" key="10">
    <source>
        <dbReference type="SAM" id="Phobius"/>
    </source>
</evidence>
<keyword evidence="5" id="KW-0547">Nucleotide-binding</keyword>
<feature type="transmembrane region" description="Helical" evidence="10">
    <location>
        <begin position="83"/>
        <end position="113"/>
    </location>
</feature>
<evidence type="ECO:0000256" key="8">
    <source>
        <dbReference type="ARBA" id="ARBA00023012"/>
    </source>
</evidence>
<evidence type="ECO:0000313" key="12">
    <source>
        <dbReference type="EMBL" id="MCT2592865.1"/>
    </source>
</evidence>
<evidence type="ECO:0000256" key="3">
    <source>
        <dbReference type="ARBA" id="ARBA00022553"/>
    </source>
</evidence>
<dbReference type="EC" id="2.7.13.3" evidence="2"/>
<sequence length="432" mass="45550">MPVSQQRILLGVVTAVLAVLIVVDLVRGDISGEGLPRALVSWGLTLVGCAALHWRRRWPVGVAVFLMLCNAVYFPLSERDVPVLLVAFAFTLFKAAADGHLLATVALGVSTMLAVTLTEQLASANGRHVDDTSIFLLLGWFVGVIAAGHAYNTRQAYLREVEQRALAAERERDVRARQSATEERLRIARELHDVLGHNISLINVQSAAAMHRHEKGRTSAAEMVPAMEAIRDTSREALRELRATLGVLRQVDETAPTAPADIGLAEIGGLVDRACAAGVAVRTVMDVPEEGPPLPPQVGLAAYRIVQESLTNVVRHAEATRAVVTVRLEGEGPGADADAGEGSAEGEGEGEGGDVSGASVRLRIEDDGKGMPGVLDATGRHSPAGLGGSGLGGMAERARALGGELTAQNITDRSGGISGFRVEARIPVGERR</sequence>
<evidence type="ECO:0000313" key="13">
    <source>
        <dbReference type="Proteomes" id="UP001156389"/>
    </source>
</evidence>
<dbReference type="RefSeq" id="WP_260220189.1">
    <property type="nucleotide sequence ID" value="NZ_JAJAGO010000011.1"/>
</dbReference>
<evidence type="ECO:0000256" key="7">
    <source>
        <dbReference type="ARBA" id="ARBA00022840"/>
    </source>
</evidence>
<dbReference type="SUPFAM" id="SSF55874">
    <property type="entry name" value="ATPase domain of HSP90 chaperone/DNA topoisomerase II/histidine kinase"/>
    <property type="match status" value="1"/>
</dbReference>
<dbReference type="EMBL" id="JAJAGO010000011">
    <property type="protein sequence ID" value="MCT2592865.1"/>
    <property type="molecule type" value="Genomic_DNA"/>
</dbReference>
<gene>
    <name evidence="12" type="ORF">LHJ74_23615</name>
</gene>
<feature type="region of interest" description="Disordered" evidence="9">
    <location>
        <begin position="328"/>
        <end position="357"/>
    </location>
</feature>
<keyword evidence="4" id="KW-0808">Transferase</keyword>
<evidence type="ECO:0000256" key="9">
    <source>
        <dbReference type="SAM" id="MobiDB-lite"/>
    </source>
</evidence>
<evidence type="ECO:0000256" key="5">
    <source>
        <dbReference type="ARBA" id="ARBA00022741"/>
    </source>
</evidence>
<feature type="transmembrane region" description="Helical" evidence="10">
    <location>
        <begin position="133"/>
        <end position="151"/>
    </location>
</feature>
<comment type="catalytic activity">
    <reaction evidence="1">
        <text>ATP + protein L-histidine = ADP + protein N-phospho-L-histidine.</text>
        <dbReference type="EC" id="2.7.13.3"/>
    </reaction>
</comment>
<dbReference type="InterPro" id="IPR011712">
    <property type="entry name" value="Sig_transdc_His_kin_sub3_dim/P"/>
</dbReference>
<dbReference type="CDD" id="cd16917">
    <property type="entry name" value="HATPase_UhpB-NarQ-NarX-like"/>
    <property type="match status" value="1"/>
</dbReference>
<dbReference type="InterPro" id="IPR003594">
    <property type="entry name" value="HATPase_dom"/>
</dbReference>
<keyword evidence="10" id="KW-1133">Transmembrane helix</keyword>
<feature type="domain" description="Histidine kinase/HSP90-like ATPase" evidence="11">
    <location>
        <begin position="297"/>
        <end position="430"/>
    </location>
</feature>
<dbReference type="SMART" id="SM00387">
    <property type="entry name" value="HATPase_c"/>
    <property type="match status" value="1"/>
</dbReference>
<keyword evidence="6 12" id="KW-0418">Kinase</keyword>
<dbReference type="InterPro" id="IPR036890">
    <property type="entry name" value="HATPase_C_sf"/>
</dbReference>
<keyword evidence="3" id="KW-0597">Phosphoprotein</keyword>
<accession>A0ABT2JYA2</accession>
<protein>
    <recommendedName>
        <fullName evidence="2">histidine kinase</fullName>
        <ecNumber evidence="2">2.7.13.3</ecNumber>
    </recommendedName>
</protein>
<keyword evidence="10" id="KW-0472">Membrane</keyword>
<dbReference type="Proteomes" id="UP001156389">
    <property type="component" value="Unassembled WGS sequence"/>
</dbReference>
<evidence type="ECO:0000256" key="6">
    <source>
        <dbReference type="ARBA" id="ARBA00022777"/>
    </source>
</evidence>
<dbReference type="GO" id="GO:0016301">
    <property type="term" value="F:kinase activity"/>
    <property type="evidence" value="ECO:0007669"/>
    <property type="project" value="UniProtKB-KW"/>
</dbReference>
<keyword evidence="13" id="KW-1185">Reference proteome</keyword>
<evidence type="ECO:0000256" key="2">
    <source>
        <dbReference type="ARBA" id="ARBA00012438"/>
    </source>
</evidence>
<dbReference type="Gene3D" id="1.20.5.1930">
    <property type="match status" value="1"/>
</dbReference>
<dbReference type="InterPro" id="IPR050482">
    <property type="entry name" value="Sensor_HK_TwoCompSys"/>
</dbReference>
<reference evidence="12 13" key="1">
    <citation type="submission" date="2021-10" db="EMBL/GenBank/DDBJ databases">
        <title>Streptomyces gossypii sp. nov., isolated from soil collected from cotton field.</title>
        <authorList>
            <person name="Ge X."/>
            <person name="Chen X."/>
            <person name="Liu W."/>
        </authorList>
    </citation>
    <scope>NUCLEOTIDE SEQUENCE [LARGE SCALE GENOMIC DNA]</scope>
    <source>
        <strain evidence="12 13">N2-109</strain>
    </source>
</reference>
<proteinExistence type="predicted"/>
<dbReference type="PANTHER" id="PTHR24421:SF10">
    <property type="entry name" value="NITRATE_NITRITE SENSOR PROTEIN NARQ"/>
    <property type="match status" value="1"/>
</dbReference>
<name>A0ABT2JYA2_9ACTN</name>
<evidence type="ECO:0000256" key="1">
    <source>
        <dbReference type="ARBA" id="ARBA00000085"/>
    </source>
</evidence>
<feature type="transmembrane region" description="Helical" evidence="10">
    <location>
        <begin position="6"/>
        <end position="26"/>
    </location>
</feature>
<keyword evidence="7" id="KW-0067">ATP-binding</keyword>
<comment type="caution">
    <text evidence="12">The sequence shown here is derived from an EMBL/GenBank/DDBJ whole genome shotgun (WGS) entry which is preliminary data.</text>
</comment>
<dbReference type="Gene3D" id="3.30.565.10">
    <property type="entry name" value="Histidine kinase-like ATPase, C-terminal domain"/>
    <property type="match status" value="1"/>
</dbReference>
<keyword evidence="10" id="KW-0812">Transmembrane</keyword>
<dbReference type="Pfam" id="PF02518">
    <property type="entry name" value="HATPase_c"/>
    <property type="match status" value="1"/>
</dbReference>
<feature type="transmembrane region" description="Helical" evidence="10">
    <location>
        <begin position="38"/>
        <end position="54"/>
    </location>
</feature>
<evidence type="ECO:0000256" key="4">
    <source>
        <dbReference type="ARBA" id="ARBA00022679"/>
    </source>
</evidence>
<feature type="transmembrane region" description="Helical" evidence="10">
    <location>
        <begin position="60"/>
        <end position="76"/>
    </location>
</feature>
<organism evidence="12 13">
    <name type="scientific">Streptomyces gossypii</name>
    <dbReference type="NCBI Taxonomy" id="2883101"/>
    <lineage>
        <taxon>Bacteria</taxon>
        <taxon>Bacillati</taxon>
        <taxon>Actinomycetota</taxon>
        <taxon>Actinomycetes</taxon>
        <taxon>Kitasatosporales</taxon>
        <taxon>Streptomycetaceae</taxon>
        <taxon>Streptomyces</taxon>
    </lineage>
</organism>
<dbReference type="Pfam" id="PF07730">
    <property type="entry name" value="HisKA_3"/>
    <property type="match status" value="1"/>
</dbReference>
<dbReference type="PANTHER" id="PTHR24421">
    <property type="entry name" value="NITRATE/NITRITE SENSOR PROTEIN NARX-RELATED"/>
    <property type="match status" value="1"/>
</dbReference>
<evidence type="ECO:0000259" key="11">
    <source>
        <dbReference type="SMART" id="SM00387"/>
    </source>
</evidence>